<dbReference type="InterPro" id="IPR000871">
    <property type="entry name" value="Beta-lactam_class-A"/>
</dbReference>
<comment type="caution">
    <text evidence="2">The sequence shown here is derived from an EMBL/GenBank/DDBJ whole genome shotgun (WGS) entry which is preliminary data.</text>
</comment>
<dbReference type="SUPFAM" id="SSF56601">
    <property type="entry name" value="beta-lactamase/transpeptidase-like"/>
    <property type="match status" value="1"/>
</dbReference>
<protein>
    <submittedName>
        <fullName evidence="2">Serine hydrolase</fullName>
    </submittedName>
</protein>
<accession>A0A4R6BTV8</accession>
<dbReference type="GO" id="GO:0008800">
    <property type="term" value="F:beta-lactamase activity"/>
    <property type="evidence" value="ECO:0007669"/>
    <property type="project" value="InterPro"/>
</dbReference>
<dbReference type="EMBL" id="SCWB01000011">
    <property type="protein sequence ID" value="TDM10466.1"/>
    <property type="molecule type" value="Genomic_DNA"/>
</dbReference>
<proteinExistence type="predicted"/>
<feature type="domain" description="Beta-lactamase class A catalytic" evidence="1">
    <location>
        <begin position="27"/>
        <end position="215"/>
    </location>
</feature>
<dbReference type="InterPro" id="IPR045155">
    <property type="entry name" value="Beta-lactam_cat"/>
</dbReference>
<dbReference type="PANTHER" id="PTHR35333:SF3">
    <property type="entry name" value="BETA-LACTAMASE-TYPE TRANSPEPTIDASE FOLD CONTAINING PROTEIN"/>
    <property type="match status" value="1"/>
</dbReference>
<reference evidence="2 3" key="1">
    <citation type="submission" date="2019-01" db="EMBL/GenBank/DDBJ databases">
        <title>Draft genome sequences of the type strains of six Macrococcus species.</title>
        <authorList>
            <person name="Mazhar S."/>
            <person name="Altermann E."/>
            <person name="Hill C."/>
            <person name="Mcauliffe O."/>
        </authorList>
    </citation>
    <scope>NUCLEOTIDE SEQUENCE [LARGE SCALE GENOMIC DNA]</scope>
    <source>
        <strain evidence="2 3">CCM4815</strain>
    </source>
</reference>
<sequence>MKGMHLFFEENKTKAVILADDNKVLYSDYQADMQFPSASLIKLPIMLYIYTFLYDELDRSLQLDTRIEGCGPSPYLSVNEYCIRDLVTLMIISSDNTATNTLIKYIGMNQLNHYFMENNWSYTVLNRKMMDTERRLSGFDNMTSANDMMSILKMITAHEHFEEMFNIMKHQQLKEKIRLYIDDSAVEIGTKSGEFDHVRHEVGIIRSNDKVLLFVCMTDHPDSIKIHQAFHSFGLMLVDIITGSQSLDSLLRK</sequence>
<dbReference type="GO" id="GO:0046677">
    <property type="term" value="P:response to antibiotic"/>
    <property type="evidence" value="ECO:0007669"/>
    <property type="project" value="InterPro"/>
</dbReference>
<gene>
    <name evidence="2" type="ORF">ERX29_07290</name>
</gene>
<dbReference type="Gene3D" id="3.40.710.10">
    <property type="entry name" value="DD-peptidase/beta-lactamase superfamily"/>
    <property type="match status" value="1"/>
</dbReference>
<keyword evidence="2" id="KW-0378">Hydrolase</keyword>
<evidence type="ECO:0000259" key="1">
    <source>
        <dbReference type="Pfam" id="PF13354"/>
    </source>
</evidence>
<dbReference type="AlphaFoldDB" id="A0A4R6BTV8"/>
<dbReference type="InterPro" id="IPR012338">
    <property type="entry name" value="Beta-lactam/transpept-like"/>
</dbReference>
<evidence type="ECO:0000313" key="2">
    <source>
        <dbReference type="EMBL" id="TDM10466.1"/>
    </source>
</evidence>
<dbReference type="GO" id="GO:0030655">
    <property type="term" value="P:beta-lactam antibiotic catabolic process"/>
    <property type="evidence" value="ECO:0007669"/>
    <property type="project" value="InterPro"/>
</dbReference>
<evidence type="ECO:0000313" key="3">
    <source>
        <dbReference type="Proteomes" id="UP000294802"/>
    </source>
</evidence>
<dbReference type="OrthoDB" id="9775096at2"/>
<name>A0A4R6BTV8_9STAP</name>
<dbReference type="Proteomes" id="UP000294802">
    <property type="component" value="Unassembled WGS sequence"/>
</dbReference>
<dbReference type="Pfam" id="PF13354">
    <property type="entry name" value="Beta-lactamase2"/>
    <property type="match status" value="1"/>
</dbReference>
<keyword evidence="3" id="KW-1185">Reference proteome</keyword>
<dbReference type="PANTHER" id="PTHR35333">
    <property type="entry name" value="BETA-LACTAMASE"/>
    <property type="match status" value="1"/>
</dbReference>
<organism evidence="2 3">
    <name type="scientific">Macrococcus lamae</name>
    <dbReference type="NCBI Taxonomy" id="198484"/>
    <lineage>
        <taxon>Bacteria</taxon>
        <taxon>Bacillati</taxon>
        <taxon>Bacillota</taxon>
        <taxon>Bacilli</taxon>
        <taxon>Bacillales</taxon>
        <taxon>Staphylococcaceae</taxon>
        <taxon>Macrococcus</taxon>
    </lineage>
</organism>